<dbReference type="AlphaFoldDB" id="A0A4U0FGF9"/>
<keyword evidence="5" id="KW-1185">Reference proteome</keyword>
<evidence type="ECO:0000256" key="1">
    <source>
        <dbReference type="SAM" id="MobiDB-lite"/>
    </source>
</evidence>
<dbReference type="RefSeq" id="WP_136775721.1">
    <property type="nucleotide sequence ID" value="NZ_SUPK01000001.1"/>
</dbReference>
<dbReference type="Proteomes" id="UP000309673">
    <property type="component" value="Unassembled WGS sequence"/>
</dbReference>
<feature type="compositionally biased region" description="Low complexity" evidence="1">
    <location>
        <begin position="69"/>
        <end position="80"/>
    </location>
</feature>
<sequence>MRIVVWSFILGIHFLFQAAPEIQATPVAHGVIVPPVPTDGNDTYQPEALRRGGGFRSGRIGYNPGVTPGRTGVTPGTPGRAVRTPGAATPAPRTGFGGLGGLFGGFVAGSLLGHLFNPFGFGGAPGGFSLIGLLFWGVIIYLLFRLFRRRSGTR</sequence>
<organism evidence="4 5">
    <name type="scientific">Cohnella pontilimi</name>
    <dbReference type="NCBI Taxonomy" id="2564100"/>
    <lineage>
        <taxon>Bacteria</taxon>
        <taxon>Bacillati</taxon>
        <taxon>Bacillota</taxon>
        <taxon>Bacilli</taxon>
        <taxon>Bacillales</taxon>
        <taxon>Paenibacillaceae</taxon>
        <taxon>Cohnella</taxon>
    </lineage>
</organism>
<keyword evidence="3" id="KW-0732">Signal</keyword>
<comment type="caution">
    <text evidence="4">The sequence shown here is derived from an EMBL/GenBank/DDBJ whole genome shotgun (WGS) entry which is preliminary data.</text>
</comment>
<name>A0A4U0FGF9_9BACL</name>
<keyword evidence="2" id="KW-0472">Membrane</keyword>
<keyword evidence="2" id="KW-0812">Transmembrane</keyword>
<feature type="transmembrane region" description="Helical" evidence="2">
    <location>
        <begin position="119"/>
        <end position="144"/>
    </location>
</feature>
<feature type="region of interest" description="Disordered" evidence="1">
    <location>
        <begin position="69"/>
        <end position="88"/>
    </location>
</feature>
<evidence type="ECO:0000256" key="2">
    <source>
        <dbReference type="SAM" id="Phobius"/>
    </source>
</evidence>
<dbReference type="EMBL" id="SUPK01000001">
    <property type="protein sequence ID" value="TJY44001.1"/>
    <property type="molecule type" value="Genomic_DNA"/>
</dbReference>
<evidence type="ECO:0000256" key="3">
    <source>
        <dbReference type="SAM" id="SignalP"/>
    </source>
</evidence>
<reference evidence="4 5" key="1">
    <citation type="submission" date="2019-04" db="EMBL/GenBank/DDBJ databases">
        <title>Cohnella sp. nov., isolated from soil.</title>
        <authorList>
            <person name="Kim W."/>
        </authorList>
    </citation>
    <scope>NUCLEOTIDE SEQUENCE [LARGE SCALE GENOMIC DNA]</scope>
    <source>
        <strain evidence="4 5">CAU 1483</strain>
    </source>
</reference>
<protein>
    <submittedName>
        <fullName evidence="4">Uncharacterized protein</fullName>
    </submittedName>
</protein>
<feature type="signal peptide" evidence="3">
    <location>
        <begin position="1"/>
        <end position="18"/>
    </location>
</feature>
<proteinExistence type="predicted"/>
<gene>
    <name evidence="4" type="ORF">E5161_00970</name>
</gene>
<keyword evidence="2" id="KW-1133">Transmembrane helix</keyword>
<feature type="chain" id="PRO_5039465665" evidence="3">
    <location>
        <begin position="19"/>
        <end position="154"/>
    </location>
</feature>
<evidence type="ECO:0000313" key="4">
    <source>
        <dbReference type="EMBL" id="TJY44001.1"/>
    </source>
</evidence>
<evidence type="ECO:0000313" key="5">
    <source>
        <dbReference type="Proteomes" id="UP000309673"/>
    </source>
</evidence>
<accession>A0A4U0FGF9</accession>